<evidence type="ECO:0008006" key="4">
    <source>
        <dbReference type="Google" id="ProtNLM"/>
    </source>
</evidence>
<organism evidence="2 3">
    <name type="scientific">Paenibacillus agricola</name>
    <dbReference type="NCBI Taxonomy" id="2716264"/>
    <lineage>
        <taxon>Bacteria</taxon>
        <taxon>Bacillati</taxon>
        <taxon>Bacillota</taxon>
        <taxon>Bacilli</taxon>
        <taxon>Bacillales</taxon>
        <taxon>Paenibacillaceae</taxon>
        <taxon>Paenibacillus</taxon>
    </lineage>
</organism>
<proteinExistence type="predicted"/>
<dbReference type="EMBL" id="JAAOIW010000004">
    <property type="protein sequence ID" value="NHN30732.1"/>
    <property type="molecule type" value="Genomic_DNA"/>
</dbReference>
<keyword evidence="1" id="KW-1133">Transmembrane helix</keyword>
<keyword evidence="1" id="KW-0812">Transmembrane</keyword>
<gene>
    <name evidence="2" type="ORF">G9U52_12900</name>
</gene>
<feature type="transmembrane region" description="Helical" evidence="1">
    <location>
        <begin position="12"/>
        <end position="33"/>
    </location>
</feature>
<evidence type="ECO:0000313" key="3">
    <source>
        <dbReference type="Proteomes" id="UP001165962"/>
    </source>
</evidence>
<evidence type="ECO:0000313" key="2">
    <source>
        <dbReference type="EMBL" id="NHN30732.1"/>
    </source>
</evidence>
<comment type="caution">
    <text evidence="2">The sequence shown here is derived from an EMBL/GenBank/DDBJ whole genome shotgun (WGS) entry which is preliminary data.</text>
</comment>
<keyword evidence="1" id="KW-0472">Membrane</keyword>
<dbReference type="RefSeq" id="WP_166150069.1">
    <property type="nucleotide sequence ID" value="NZ_JAAOIW010000004.1"/>
</dbReference>
<name>A0ABX0J782_9BACL</name>
<dbReference type="Proteomes" id="UP001165962">
    <property type="component" value="Unassembled WGS sequence"/>
</dbReference>
<keyword evidence="3" id="KW-1185">Reference proteome</keyword>
<evidence type="ECO:0000256" key="1">
    <source>
        <dbReference type="SAM" id="Phobius"/>
    </source>
</evidence>
<sequence>MKILNQKAISLIEVLAAITLTAIVIGVITAVIYQTNQGFSKITTRESVQENGRIITEHIVNQVRSARYLVTSTHDENNHRHSVLTLQAINAQGAATGDTVRYNFVSPNLTVTITINGVAHTMTLTTQLEQADFIYLAPSVVDINLQFKANSKPYYTSVRLPSW</sequence>
<reference evidence="2" key="1">
    <citation type="submission" date="2020-03" db="EMBL/GenBank/DDBJ databases">
        <title>Draft sequencing of Paenibacilllus sp. S3N08.</title>
        <authorList>
            <person name="Kim D.-U."/>
        </authorList>
    </citation>
    <scope>NUCLEOTIDE SEQUENCE</scope>
    <source>
        <strain evidence="2">S3N08</strain>
    </source>
</reference>
<accession>A0ABX0J782</accession>
<protein>
    <recommendedName>
        <fullName evidence="4">Prepilin-type N-terminal cleavage/methylation domain-containing protein</fullName>
    </recommendedName>
</protein>